<keyword evidence="1" id="KW-0472">Membrane</keyword>
<feature type="signal peptide" evidence="2">
    <location>
        <begin position="1"/>
        <end position="20"/>
    </location>
</feature>
<evidence type="ECO:0000256" key="2">
    <source>
        <dbReference type="SAM" id="SignalP"/>
    </source>
</evidence>
<feature type="chain" id="PRO_5001706268" evidence="2">
    <location>
        <begin position="21"/>
        <end position="121"/>
    </location>
</feature>
<feature type="transmembrane region" description="Helical" evidence="1">
    <location>
        <begin position="101"/>
        <end position="119"/>
    </location>
</feature>
<keyword evidence="1" id="KW-0812">Transmembrane</keyword>
<evidence type="ECO:0000256" key="1">
    <source>
        <dbReference type="SAM" id="Phobius"/>
    </source>
</evidence>
<evidence type="ECO:0000313" key="3">
    <source>
        <dbReference type="EMBL" id="AIE76460.1"/>
    </source>
</evidence>
<keyword evidence="1" id="KW-1133">Transmembrane helix</keyword>
<sequence length="121" mass="13142">MFRIVAVLVAFSFCFWEGNAVKCYSCTSCTIPFNTSSVATQDNCAKCMIVQWYSGNAPKSESRSCVPFCAPVNAVIRGTGGRTGCCTADLCNAQYNTSTRFVPYIGVVFCLLAIVFSKIQL</sequence>
<dbReference type="InterPro" id="IPR045860">
    <property type="entry name" value="Snake_toxin-like_sf"/>
</dbReference>
<proteinExistence type="evidence at transcript level"/>
<protein>
    <submittedName>
        <fullName evidence="3">CD59-like protein</fullName>
    </submittedName>
</protein>
<dbReference type="Gene3D" id="2.10.60.10">
    <property type="entry name" value="CD59"/>
    <property type="match status" value="1"/>
</dbReference>
<accession>A0A075F964</accession>
<name>A0A075F964_FASHE</name>
<dbReference type="AlphaFoldDB" id="A0A075F964"/>
<reference evidence="3" key="1">
    <citation type="journal article" date="2014" name="Exp. Parasitol.">
        <title>First insight into CD59-like molecules of adult Fasciola hepatica.</title>
        <authorList>
            <person name="Shi Y."/>
            <person name="Toet H."/>
            <person name="Rathinasamy V."/>
            <person name="Young N.D."/>
            <person name="Gasser R.B."/>
            <person name="Beddoe T."/>
            <person name="Huang W."/>
            <person name="Spithill T.W."/>
        </authorList>
    </citation>
    <scope>NUCLEOTIDE SEQUENCE</scope>
    <source>
        <strain evidence="3">FhCD59-3</strain>
    </source>
</reference>
<keyword evidence="2" id="KW-0732">Signal</keyword>
<dbReference type="SUPFAM" id="SSF57302">
    <property type="entry name" value="Snake toxin-like"/>
    <property type="match status" value="1"/>
</dbReference>
<dbReference type="EMBL" id="KJ886937">
    <property type="protein sequence ID" value="AIE76460.1"/>
    <property type="molecule type" value="mRNA"/>
</dbReference>
<organism evidence="3">
    <name type="scientific">Fasciola hepatica</name>
    <name type="common">Liver fluke</name>
    <dbReference type="NCBI Taxonomy" id="6192"/>
    <lineage>
        <taxon>Eukaryota</taxon>
        <taxon>Metazoa</taxon>
        <taxon>Spiralia</taxon>
        <taxon>Lophotrochozoa</taxon>
        <taxon>Platyhelminthes</taxon>
        <taxon>Trematoda</taxon>
        <taxon>Digenea</taxon>
        <taxon>Plagiorchiida</taxon>
        <taxon>Echinostomata</taxon>
        <taxon>Echinostomatoidea</taxon>
        <taxon>Fasciolidae</taxon>
        <taxon>Fasciola</taxon>
    </lineage>
</organism>